<dbReference type="STRING" id="545697.HMPREF0216_02036"/>
<dbReference type="EMBL" id="AMEZ01000058">
    <property type="protein sequence ID" value="EKY26254.1"/>
    <property type="molecule type" value="Genomic_DNA"/>
</dbReference>
<proteinExistence type="predicted"/>
<organism evidence="1 2">
    <name type="scientific">Clostridium celatum DSM 1785</name>
    <dbReference type="NCBI Taxonomy" id="545697"/>
    <lineage>
        <taxon>Bacteria</taxon>
        <taxon>Bacillati</taxon>
        <taxon>Bacillota</taxon>
        <taxon>Clostridia</taxon>
        <taxon>Eubacteriales</taxon>
        <taxon>Clostridiaceae</taxon>
        <taxon>Clostridium</taxon>
    </lineage>
</organism>
<dbReference type="Proteomes" id="UP000010420">
    <property type="component" value="Unassembled WGS sequence"/>
</dbReference>
<reference evidence="1 2" key="1">
    <citation type="submission" date="2012-05" db="EMBL/GenBank/DDBJ databases">
        <authorList>
            <person name="Weinstock G."/>
            <person name="Sodergren E."/>
            <person name="Lobos E.A."/>
            <person name="Fulton L."/>
            <person name="Fulton R."/>
            <person name="Courtney L."/>
            <person name="Fronick C."/>
            <person name="O'Laughlin M."/>
            <person name="Godfrey J."/>
            <person name="Wilson R.M."/>
            <person name="Miner T."/>
            <person name="Farmer C."/>
            <person name="Delehaunty K."/>
            <person name="Cordes M."/>
            <person name="Minx P."/>
            <person name="Tomlinson C."/>
            <person name="Chen J."/>
            <person name="Wollam A."/>
            <person name="Pepin K.H."/>
            <person name="Bhonagiri V."/>
            <person name="Zhang X."/>
            <person name="Suruliraj S."/>
            <person name="Warren W."/>
            <person name="Mitreva M."/>
            <person name="Mardis E.R."/>
            <person name="Wilson R.K."/>
        </authorList>
    </citation>
    <scope>NUCLEOTIDE SEQUENCE [LARGE SCALE GENOMIC DNA]</scope>
    <source>
        <strain evidence="1 2">DSM 1785</strain>
    </source>
</reference>
<sequence length="41" mass="4978">MNKIKFNYFNKLLENLSFHLPFLLFNILKINLLIEIIQIVD</sequence>
<keyword evidence="2" id="KW-1185">Reference proteome</keyword>
<comment type="caution">
    <text evidence="1">The sequence shown here is derived from an EMBL/GenBank/DDBJ whole genome shotgun (WGS) entry which is preliminary data.</text>
</comment>
<dbReference type="HOGENOM" id="CLU_3267987_0_0_9"/>
<evidence type="ECO:0000313" key="1">
    <source>
        <dbReference type="EMBL" id="EKY26254.1"/>
    </source>
</evidence>
<evidence type="ECO:0000313" key="2">
    <source>
        <dbReference type="Proteomes" id="UP000010420"/>
    </source>
</evidence>
<dbReference type="AlphaFoldDB" id="L1QE36"/>
<gene>
    <name evidence="1" type="ORF">HMPREF0216_02036</name>
</gene>
<name>L1QE36_9CLOT</name>
<protein>
    <submittedName>
        <fullName evidence="1">Uncharacterized protein</fullName>
    </submittedName>
</protein>
<accession>L1QE36</accession>